<comment type="caution">
    <text evidence="2">The sequence shown here is derived from an EMBL/GenBank/DDBJ whole genome shotgun (WGS) entry which is preliminary data.</text>
</comment>
<keyword evidence="1" id="KW-0472">Membrane</keyword>
<evidence type="ECO:0000256" key="1">
    <source>
        <dbReference type="SAM" id="Phobius"/>
    </source>
</evidence>
<keyword evidence="3" id="KW-1185">Reference proteome</keyword>
<gene>
    <name evidence="2" type="ORF">V6N12_062565</name>
</gene>
<proteinExistence type="predicted"/>
<organism evidence="2 3">
    <name type="scientific">Hibiscus sabdariffa</name>
    <name type="common">roselle</name>
    <dbReference type="NCBI Taxonomy" id="183260"/>
    <lineage>
        <taxon>Eukaryota</taxon>
        <taxon>Viridiplantae</taxon>
        <taxon>Streptophyta</taxon>
        <taxon>Embryophyta</taxon>
        <taxon>Tracheophyta</taxon>
        <taxon>Spermatophyta</taxon>
        <taxon>Magnoliopsida</taxon>
        <taxon>eudicotyledons</taxon>
        <taxon>Gunneridae</taxon>
        <taxon>Pentapetalae</taxon>
        <taxon>rosids</taxon>
        <taxon>malvids</taxon>
        <taxon>Malvales</taxon>
        <taxon>Malvaceae</taxon>
        <taxon>Malvoideae</taxon>
        <taxon>Hibiscus</taxon>
    </lineage>
</organism>
<accession>A0ABR2F9B4</accession>
<sequence length="96" mass="11092">MTLLRNACKILLFKIIQVIEMCQPQMVVRTLQGLMQTLSNLLLKVVAIYLILLWFNHLWVRVPQKLSIMPINNMMDLQLLHMICPLLLLPGNLVGL</sequence>
<evidence type="ECO:0000313" key="3">
    <source>
        <dbReference type="Proteomes" id="UP001472677"/>
    </source>
</evidence>
<evidence type="ECO:0000313" key="2">
    <source>
        <dbReference type="EMBL" id="KAK8574888.1"/>
    </source>
</evidence>
<protein>
    <submittedName>
        <fullName evidence="2">Uncharacterized protein</fullName>
    </submittedName>
</protein>
<name>A0ABR2F9B4_9ROSI</name>
<dbReference type="EMBL" id="JBBPBM010000007">
    <property type="protein sequence ID" value="KAK8574888.1"/>
    <property type="molecule type" value="Genomic_DNA"/>
</dbReference>
<feature type="transmembrane region" description="Helical" evidence="1">
    <location>
        <begin position="41"/>
        <end position="59"/>
    </location>
</feature>
<reference evidence="2 3" key="1">
    <citation type="journal article" date="2024" name="G3 (Bethesda)">
        <title>Genome assembly of Hibiscus sabdariffa L. provides insights into metabolisms of medicinal natural products.</title>
        <authorList>
            <person name="Kim T."/>
        </authorList>
    </citation>
    <scope>NUCLEOTIDE SEQUENCE [LARGE SCALE GENOMIC DNA]</scope>
    <source>
        <strain evidence="2">TK-2024</strain>
        <tissue evidence="2">Old leaves</tissue>
    </source>
</reference>
<keyword evidence="1" id="KW-1133">Transmembrane helix</keyword>
<keyword evidence="1" id="KW-0812">Transmembrane</keyword>
<dbReference type="Proteomes" id="UP001472677">
    <property type="component" value="Unassembled WGS sequence"/>
</dbReference>